<dbReference type="EMBL" id="CM042015">
    <property type="protein sequence ID" value="KAI3708908.1"/>
    <property type="molecule type" value="Genomic_DNA"/>
</dbReference>
<sequence>MGCVFGKDISSPRPRSSEIVVEKRHGRDREMNGHSGRKERASATNPDNTNNDRGGGDSQNRVSQKGEKDRNVQPKGEIRRSKPNPRLSNPPKNIDREQNGESADDIPIESYVLNKTISLDIHEPEPFGMESLPTANMAELMVGNMHLAMKSNSNCELLHRSVLRQELDIPTYDVAAIVEFVIDFVGRVD</sequence>
<keyword evidence="2" id="KW-1185">Reference proteome</keyword>
<organism evidence="1 2">
    <name type="scientific">Cichorium intybus</name>
    <name type="common">Chicory</name>
    <dbReference type="NCBI Taxonomy" id="13427"/>
    <lineage>
        <taxon>Eukaryota</taxon>
        <taxon>Viridiplantae</taxon>
        <taxon>Streptophyta</taxon>
        <taxon>Embryophyta</taxon>
        <taxon>Tracheophyta</taxon>
        <taxon>Spermatophyta</taxon>
        <taxon>Magnoliopsida</taxon>
        <taxon>eudicotyledons</taxon>
        <taxon>Gunneridae</taxon>
        <taxon>Pentapetalae</taxon>
        <taxon>asterids</taxon>
        <taxon>campanulids</taxon>
        <taxon>Asterales</taxon>
        <taxon>Asteraceae</taxon>
        <taxon>Cichorioideae</taxon>
        <taxon>Cichorieae</taxon>
        <taxon>Cichoriinae</taxon>
        <taxon>Cichorium</taxon>
    </lineage>
</organism>
<reference evidence="1 2" key="2">
    <citation type="journal article" date="2022" name="Mol. Ecol. Resour.">
        <title>The genomes of chicory, endive, great burdock and yacon provide insights into Asteraceae paleo-polyploidization history and plant inulin production.</title>
        <authorList>
            <person name="Fan W."/>
            <person name="Wang S."/>
            <person name="Wang H."/>
            <person name="Wang A."/>
            <person name="Jiang F."/>
            <person name="Liu H."/>
            <person name="Zhao H."/>
            <person name="Xu D."/>
            <person name="Zhang Y."/>
        </authorList>
    </citation>
    <scope>NUCLEOTIDE SEQUENCE [LARGE SCALE GENOMIC DNA]</scope>
    <source>
        <strain evidence="2">cv. Punajuju</strain>
        <tissue evidence="1">Leaves</tissue>
    </source>
</reference>
<accession>A0ACB9AGS8</accession>
<evidence type="ECO:0000313" key="1">
    <source>
        <dbReference type="EMBL" id="KAI3708908.1"/>
    </source>
</evidence>
<evidence type="ECO:0000313" key="2">
    <source>
        <dbReference type="Proteomes" id="UP001055811"/>
    </source>
</evidence>
<proteinExistence type="predicted"/>
<reference evidence="2" key="1">
    <citation type="journal article" date="2022" name="Mol. Ecol. Resour.">
        <title>The genomes of chicory, endive, great burdock and yacon provide insights into Asteraceae palaeo-polyploidization history and plant inulin production.</title>
        <authorList>
            <person name="Fan W."/>
            <person name="Wang S."/>
            <person name="Wang H."/>
            <person name="Wang A."/>
            <person name="Jiang F."/>
            <person name="Liu H."/>
            <person name="Zhao H."/>
            <person name="Xu D."/>
            <person name="Zhang Y."/>
        </authorList>
    </citation>
    <scope>NUCLEOTIDE SEQUENCE [LARGE SCALE GENOMIC DNA]</scope>
    <source>
        <strain evidence="2">cv. Punajuju</strain>
    </source>
</reference>
<gene>
    <name evidence="1" type="ORF">L2E82_38468</name>
</gene>
<dbReference type="Proteomes" id="UP001055811">
    <property type="component" value="Linkage Group LG07"/>
</dbReference>
<protein>
    <submittedName>
        <fullName evidence="1">Uncharacterized protein</fullName>
    </submittedName>
</protein>
<comment type="caution">
    <text evidence="1">The sequence shown here is derived from an EMBL/GenBank/DDBJ whole genome shotgun (WGS) entry which is preliminary data.</text>
</comment>
<name>A0ACB9AGS8_CICIN</name>